<dbReference type="Pfam" id="PF00003">
    <property type="entry name" value="7tm_3"/>
    <property type="match status" value="1"/>
</dbReference>
<feature type="region of interest" description="Disordered" evidence="7">
    <location>
        <begin position="1505"/>
        <end position="1528"/>
    </location>
</feature>
<keyword evidence="6" id="KW-0175">Coiled coil</keyword>
<evidence type="ECO:0000256" key="3">
    <source>
        <dbReference type="ARBA" id="ARBA00022989"/>
    </source>
</evidence>
<evidence type="ECO:0000313" key="11">
    <source>
        <dbReference type="EMBL" id="GBG29910.1"/>
    </source>
</evidence>
<sequence>MKNQEKDVEEIYRRASAGRQAAVSVPECLFLKQNLAQDRAFPTVCEEMLTRANRTGLLARRNSRVAKAWDISDGHGVRKMGVTEIPKVLDTVSKSGASQSANDIYLNSRSPEQQEKIRRLHVRTASRGAKPRTHDSFYGAPEVQKDVRSEVKKELVRRHFVLALALTQTNADMTWAPQCTDRLRVCQDGEDPFGGIDLEENPARICSDNKLERATVILTGAAWRSSMYNLWIAQIILEEQLQVPVRIENVNGGSTPYWYYDNSELDKLDGRVYSWDALHLASIGSMDCSAGFKAIYGGSPPADLQEAGCTEDCLPCAHAMLEIWPSGQEDNYNEYVLQRKTVEDGGRLGAVGEFGWWASKSVLDQDPLLSSFRGMKDANATAVFRYPLTFGEYCQRTESEWGFIAADSNPFALNASIPSHFCHLFFEYALLAEYQIVYSQRIDQAYHDTRSLVLERCATNKNTTSGLVFYNLCSQYWVTPEDLQDALPVAATQLIRQGYDGRKFLFEGTFSSDGTGLGMLHSTSCPESPLMPVTPGAEPYVRWQNQGADGYSRFQNRDFDIVASHGLQLQPYNVRSELQDPFERANLETSSTEDANATCSGHGTCIVTEELLQKHPNAGECECDQGYVGDDCSGLVDPDLLNVIIGKSFFFWVVFGFQIATLLYISSARRLFRLHANDSVVFQTAHPWFIELIMQSATAGALGPFAWAGPVTVIHCMLRPVFIAVPFAIIQGAIFTKLQRKKLRLAMNTEDLKATMQAIGFCLVSLFALWFVAFTPSTARNRLPVRVWEEYASCEYGSQLAAFEGLLLVGCLVLLISNCRTAVELRLKPTYFNEGRDLMLTSLATFFVATPSYFAAQVVVSPLEGPKFLVICMTSLATIWVVLYFLIHPKIKVHLYSPELNNFKLGLFHPTGDPSLAIGDPVADMPRILGEAAARRSQVAPSAARPSVIIAPGSKMPSGEGATNTASSRRRMSTMVGTAMAAVRTRAQGASMLRRVSQMVPGPIKSGLARASIVVPVNRRHQVHLENIQDLNSLQGFPSPEVEVKRDPHHMHDPLKRALAYRSPEMYMILEKKIQVVLRENAELTKIIEEHRIDPVTGEMDEDFMDALHRIKMEHEERARQIEDELLGEIDQLEAERDEEREDMLRRHQDDVANLEQEKVDAVEVFKAQHKFQQHKLMVLEAEGKRMASTLRNALPSFEIFLATYNFGVYAEGLRVQGLDSTEKLILASADDLLHAGIPIGHVRKLQTVLASMSDAAPSVAMPEGAEPREAISLITEWADDDSRIEGATSSERRRRKRSGKPKLKVKPAWIENFDPASGRKYLIHPLTGESKWDESAGPKSPASKFGALLKGTASPSHRQSKEKVGSVSSSHDPGNEEAKSTSPSHRQSKDEAKSGTLSPQNEAFADAAEETDGKFHLRGASQVTDQERLEEQVDADEQSMHPHQDLKSCEQHKGGEDEALVERKSSKKQSSGDGKGGKRLALDCAPIEQVYSSDESDQELILAATSSDKSGSRIASAKKGLFTRKKN</sequence>
<evidence type="ECO:0000259" key="10">
    <source>
        <dbReference type="PROSITE" id="PS50259"/>
    </source>
</evidence>
<feature type="region of interest" description="Disordered" evidence="7">
    <location>
        <begin position="1283"/>
        <end position="1304"/>
    </location>
</feature>
<organism evidence="11 12">
    <name type="scientific">Hondaea fermentalgiana</name>
    <dbReference type="NCBI Taxonomy" id="2315210"/>
    <lineage>
        <taxon>Eukaryota</taxon>
        <taxon>Sar</taxon>
        <taxon>Stramenopiles</taxon>
        <taxon>Bigyra</taxon>
        <taxon>Labyrinthulomycetes</taxon>
        <taxon>Thraustochytrida</taxon>
        <taxon>Thraustochytriidae</taxon>
        <taxon>Hondaea</taxon>
    </lineage>
</organism>
<keyword evidence="12" id="KW-1185">Reference proteome</keyword>
<evidence type="ECO:0000256" key="5">
    <source>
        <dbReference type="PROSITE-ProRule" id="PRU00076"/>
    </source>
</evidence>
<feature type="region of interest" description="Disordered" evidence="7">
    <location>
        <begin position="1330"/>
        <end position="1482"/>
    </location>
</feature>
<evidence type="ECO:0000256" key="4">
    <source>
        <dbReference type="ARBA" id="ARBA00023136"/>
    </source>
</evidence>
<dbReference type="GO" id="GO:0016020">
    <property type="term" value="C:membrane"/>
    <property type="evidence" value="ECO:0007669"/>
    <property type="project" value="UniProtKB-SubCell"/>
</dbReference>
<evidence type="ECO:0000313" key="12">
    <source>
        <dbReference type="Proteomes" id="UP000241890"/>
    </source>
</evidence>
<comment type="subcellular location">
    <subcellularLocation>
        <location evidence="1">Membrane</location>
        <topology evidence="1">Multi-pass membrane protein</topology>
    </subcellularLocation>
</comment>
<feature type="coiled-coil region" evidence="6">
    <location>
        <begin position="1105"/>
        <end position="1165"/>
    </location>
</feature>
<comment type="caution">
    <text evidence="5">Lacks conserved residue(s) required for the propagation of feature annotation.</text>
</comment>
<dbReference type="EMBL" id="BEYU01000068">
    <property type="protein sequence ID" value="GBG29910.1"/>
    <property type="molecule type" value="Genomic_DNA"/>
</dbReference>
<feature type="transmembrane region" description="Helical" evidence="8">
    <location>
        <begin position="688"/>
        <end position="708"/>
    </location>
</feature>
<feature type="disulfide bond" evidence="5">
    <location>
        <begin position="623"/>
        <end position="632"/>
    </location>
</feature>
<feature type="compositionally biased region" description="Basic and acidic residues" evidence="7">
    <location>
        <begin position="1439"/>
        <end position="1465"/>
    </location>
</feature>
<evidence type="ECO:0000259" key="9">
    <source>
        <dbReference type="PROSITE" id="PS50026"/>
    </source>
</evidence>
<proteinExistence type="predicted"/>
<dbReference type="InterPro" id="IPR001202">
    <property type="entry name" value="WW_dom"/>
</dbReference>
<dbReference type="GO" id="GO:0004930">
    <property type="term" value="F:G protein-coupled receptor activity"/>
    <property type="evidence" value="ECO:0007669"/>
    <property type="project" value="InterPro"/>
</dbReference>
<keyword evidence="5" id="KW-0245">EGF-like domain</keyword>
<reference evidence="11 12" key="1">
    <citation type="submission" date="2017-12" db="EMBL/GenBank/DDBJ databases">
        <title>Sequencing, de novo assembly and annotation of complete genome of a new Thraustochytrid species, strain FCC1311.</title>
        <authorList>
            <person name="Sedici K."/>
            <person name="Godart F."/>
            <person name="Aiese Cigliano R."/>
            <person name="Sanseverino W."/>
            <person name="Barakat M."/>
            <person name="Ortet P."/>
            <person name="Marechal E."/>
            <person name="Cagnac O."/>
            <person name="Amato A."/>
        </authorList>
    </citation>
    <scope>NUCLEOTIDE SEQUENCE [LARGE SCALE GENOMIC DNA]</scope>
</reference>
<dbReference type="InterPro" id="IPR000742">
    <property type="entry name" value="EGF"/>
</dbReference>
<keyword evidence="2 8" id="KW-0812">Transmembrane</keyword>
<dbReference type="InParanoid" id="A0A2R5GGA9"/>
<protein>
    <submittedName>
        <fullName evidence="11">Uncharacterized protein</fullName>
    </submittedName>
</protein>
<keyword evidence="4 8" id="KW-0472">Membrane</keyword>
<dbReference type="PROSITE" id="PS01186">
    <property type="entry name" value="EGF_2"/>
    <property type="match status" value="1"/>
</dbReference>
<feature type="transmembrane region" description="Helical" evidence="8">
    <location>
        <begin position="796"/>
        <end position="817"/>
    </location>
</feature>
<keyword evidence="3 8" id="KW-1133">Transmembrane helix</keyword>
<dbReference type="InterPro" id="IPR017978">
    <property type="entry name" value="GPCR_3_C"/>
</dbReference>
<keyword evidence="5" id="KW-1015">Disulfide bond</keyword>
<feature type="transmembrane region" description="Helical" evidence="8">
    <location>
        <begin position="868"/>
        <end position="887"/>
    </location>
</feature>
<evidence type="ECO:0000256" key="7">
    <source>
        <dbReference type="SAM" id="MobiDB-lite"/>
    </source>
</evidence>
<dbReference type="PROSITE" id="PS00022">
    <property type="entry name" value="EGF_1"/>
    <property type="match status" value="1"/>
</dbReference>
<dbReference type="Proteomes" id="UP000241890">
    <property type="component" value="Unassembled WGS sequence"/>
</dbReference>
<feature type="transmembrane region" description="Helical" evidence="8">
    <location>
        <begin position="838"/>
        <end position="856"/>
    </location>
</feature>
<gene>
    <name evidence="11" type="ORF">FCC1311_061302</name>
</gene>
<accession>A0A2R5GGA9</accession>
<feature type="domain" description="EGF-like" evidence="9">
    <location>
        <begin position="591"/>
        <end position="633"/>
    </location>
</feature>
<feature type="transmembrane region" description="Helical" evidence="8">
    <location>
        <begin position="649"/>
        <end position="667"/>
    </location>
</feature>
<dbReference type="Gene3D" id="2.10.25.10">
    <property type="entry name" value="Laminin"/>
    <property type="match status" value="1"/>
</dbReference>
<dbReference type="PROSITE" id="PS50026">
    <property type="entry name" value="EGF_3"/>
    <property type="match status" value="1"/>
</dbReference>
<feature type="transmembrane region" description="Helical" evidence="8">
    <location>
        <begin position="758"/>
        <end position="776"/>
    </location>
</feature>
<feature type="domain" description="G-protein coupled receptors family 3 profile" evidence="10">
    <location>
        <begin position="764"/>
        <end position="901"/>
    </location>
</feature>
<evidence type="ECO:0000256" key="8">
    <source>
        <dbReference type="SAM" id="Phobius"/>
    </source>
</evidence>
<comment type="caution">
    <text evidence="11">The sequence shown here is derived from an EMBL/GenBank/DDBJ whole genome shotgun (WGS) entry which is preliminary data.</text>
</comment>
<feature type="transmembrane region" description="Helical" evidence="8">
    <location>
        <begin position="720"/>
        <end position="738"/>
    </location>
</feature>
<feature type="compositionally biased region" description="Basic residues" evidence="7">
    <location>
        <begin position="1293"/>
        <end position="1304"/>
    </location>
</feature>
<evidence type="ECO:0000256" key="6">
    <source>
        <dbReference type="SAM" id="Coils"/>
    </source>
</evidence>
<evidence type="ECO:0000256" key="2">
    <source>
        <dbReference type="ARBA" id="ARBA00022692"/>
    </source>
</evidence>
<feature type="region of interest" description="Disordered" evidence="7">
    <location>
        <begin position="950"/>
        <end position="971"/>
    </location>
</feature>
<name>A0A2R5GGA9_9STRA</name>
<dbReference type="CDD" id="cd00201">
    <property type="entry name" value="WW"/>
    <property type="match status" value="1"/>
</dbReference>
<evidence type="ECO:0000256" key="1">
    <source>
        <dbReference type="ARBA" id="ARBA00004141"/>
    </source>
</evidence>
<dbReference type="PROSITE" id="PS50259">
    <property type="entry name" value="G_PROTEIN_RECEP_F3_4"/>
    <property type="match status" value="1"/>
</dbReference>